<sequence length="310" mass="32186">MTKSALKQLLHGDRLATAAGAHNPLTAALVEEAGFDVVWASGLEISASMGVPDANVLSVTECLSTAAAMAARVGIPVLADCDSGFGGITNVIHMVQDYEAAGIAGVCIEDKTFPKLNSFVAGPQQLVPIEDFAGKIAAAVASRRSADFVVVARIEAFIAGHGLEEALRRARAYELAGADALLVHSKLAVPDEVVAFCDHYTGDVPVVAVPTTYASTTMDELHAAGVSLAIYANQGLRSAIASTRETFAAILRHGCASAVESRLVPLSDVFGLQGTARMLEAEKRFEQVGRGVAAQVDADLAFDWAAAHAG</sequence>
<keyword evidence="3" id="KW-1185">Reference proteome</keyword>
<name>A0ABU0GJ72_9CELL</name>
<dbReference type="Gene3D" id="3.20.20.60">
    <property type="entry name" value="Phosphoenolpyruvate-binding domains"/>
    <property type="match status" value="1"/>
</dbReference>
<dbReference type="Proteomes" id="UP001240250">
    <property type="component" value="Unassembled WGS sequence"/>
</dbReference>
<reference evidence="2 3" key="1">
    <citation type="submission" date="2023-07" db="EMBL/GenBank/DDBJ databases">
        <title>Sequencing the genomes of 1000 actinobacteria strains.</title>
        <authorList>
            <person name="Klenk H.-P."/>
        </authorList>
    </citation>
    <scope>NUCLEOTIDE SEQUENCE [LARGE SCALE GENOMIC DNA]</scope>
    <source>
        <strain evidence="2 3">DSM 14785</strain>
    </source>
</reference>
<evidence type="ECO:0000256" key="1">
    <source>
        <dbReference type="ARBA" id="ARBA00038455"/>
    </source>
</evidence>
<accession>A0ABU0GJ72</accession>
<comment type="similarity">
    <text evidence="1">Belongs to the isocitrate lyase/PEP mutase superfamily. PEP mutase family.</text>
</comment>
<proteinExistence type="inferred from homology"/>
<protein>
    <submittedName>
        <fullName evidence="2">Phosphoenolpyruvate phosphomutase</fullName>
        <ecNumber evidence="2">5.4.2.9</ecNumber>
    </submittedName>
</protein>
<organism evidence="2 3">
    <name type="scientific">Cellulomonas iranensis</name>
    <dbReference type="NCBI Taxonomy" id="76862"/>
    <lineage>
        <taxon>Bacteria</taxon>
        <taxon>Bacillati</taxon>
        <taxon>Actinomycetota</taxon>
        <taxon>Actinomycetes</taxon>
        <taxon>Micrococcales</taxon>
        <taxon>Cellulomonadaceae</taxon>
        <taxon>Cellulomonas</taxon>
    </lineage>
</organism>
<dbReference type="RefSeq" id="WP_082740100.1">
    <property type="nucleotide sequence ID" value="NZ_JAUSVM010000001.1"/>
</dbReference>
<keyword evidence="2" id="KW-0413">Isomerase</keyword>
<gene>
    <name evidence="2" type="ORF">JO380_001026</name>
</gene>
<dbReference type="Pfam" id="PF13714">
    <property type="entry name" value="PEP_mutase"/>
    <property type="match status" value="1"/>
</dbReference>
<comment type="caution">
    <text evidence="2">The sequence shown here is derived from an EMBL/GenBank/DDBJ whole genome shotgun (WGS) entry which is preliminary data.</text>
</comment>
<dbReference type="InterPro" id="IPR015813">
    <property type="entry name" value="Pyrv/PenolPyrv_kinase-like_dom"/>
</dbReference>
<dbReference type="PANTHER" id="PTHR42905:SF7">
    <property type="entry name" value="PHOSPHOENOLPYRUVATE PHOSPHOMUTASE"/>
    <property type="match status" value="1"/>
</dbReference>
<dbReference type="EMBL" id="JAUSVM010000001">
    <property type="protein sequence ID" value="MDQ0424645.1"/>
    <property type="molecule type" value="Genomic_DNA"/>
</dbReference>
<evidence type="ECO:0000313" key="2">
    <source>
        <dbReference type="EMBL" id="MDQ0424645.1"/>
    </source>
</evidence>
<dbReference type="SUPFAM" id="SSF51621">
    <property type="entry name" value="Phosphoenolpyruvate/pyruvate domain"/>
    <property type="match status" value="1"/>
</dbReference>
<dbReference type="EC" id="5.4.2.9" evidence="2"/>
<dbReference type="InterPro" id="IPR039556">
    <property type="entry name" value="ICL/PEPM"/>
</dbReference>
<dbReference type="PANTHER" id="PTHR42905">
    <property type="entry name" value="PHOSPHOENOLPYRUVATE CARBOXYLASE"/>
    <property type="match status" value="1"/>
</dbReference>
<dbReference type="GO" id="GO:0050188">
    <property type="term" value="F:phosphoenolpyruvate mutase activity"/>
    <property type="evidence" value="ECO:0007669"/>
    <property type="project" value="UniProtKB-EC"/>
</dbReference>
<dbReference type="CDD" id="cd00377">
    <property type="entry name" value="ICL_PEPM"/>
    <property type="match status" value="1"/>
</dbReference>
<dbReference type="InterPro" id="IPR040442">
    <property type="entry name" value="Pyrv_kinase-like_dom_sf"/>
</dbReference>
<evidence type="ECO:0000313" key="3">
    <source>
        <dbReference type="Proteomes" id="UP001240250"/>
    </source>
</evidence>